<dbReference type="SMART" id="SM00698">
    <property type="entry name" value="MORN"/>
    <property type="match status" value="3"/>
</dbReference>
<feature type="transmembrane region" description="Helical" evidence="3">
    <location>
        <begin position="7"/>
        <end position="26"/>
    </location>
</feature>
<gene>
    <name evidence="4" type="ORF">BC781_102802</name>
</gene>
<comment type="caution">
    <text evidence="4">The sequence shown here is derived from an EMBL/GenBank/DDBJ whole genome shotgun (WGS) entry which is preliminary data.</text>
</comment>
<dbReference type="InterPro" id="IPR003409">
    <property type="entry name" value="MORN"/>
</dbReference>
<dbReference type="AlphaFoldDB" id="A0A315ZDP1"/>
<dbReference type="Pfam" id="PF02493">
    <property type="entry name" value="MORN"/>
    <property type="match status" value="3"/>
</dbReference>
<evidence type="ECO:0000256" key="2">
    <source>
        <dbReference type="SAM" id="Coils"/>
    </source>
</evidence>
<feature type="coiled-coil region" evidence="2">
    <location>
        <begin position="110"/>
        <end position="144"/>
    </location>
</feature>
<dbReference type="PANTHER" id="PTHR43215:SF14">
    <property type="entry name" value="RADIAL SPOKE HEAD 1 HOMOLOG"/>
    <property type="match status" value="1"/>
</dbReference>
<keyword evidence="3" id="KW-1133">Transmembrane helix</keyword>
<evidence type="ECO:0000256" key="3">
    <source>
        <dbReference type="SAM" id="Phobius"/>
    </source>
</evidence>
<evidence type="ECO:0000256" key="1">
    <source>
        <dbReference type="ARBA" id="ARBA00022737"/>
    </source>
</evidence>
<protein>
    <submittedName>
        <fullName evidence="4">MORN repeat protein</fullName>
    </submittedName>
</protein>
<keyword evidence="3" id="KW-0472">Membrane</keyword>
<dbReference type="Proteomes" id="UP000245535">
    <property type="component" value="Unassembled WGS sequence"/>
</dbReference>
<organism evidence="4 5">
    <name type="scientific">Sediminitomix flava</name>
    <dbReference type="NCBI Taxonomy" id="379075"/>
    <lineage>
        <taxon>Bacteria</taxon>
        <taxon>Pseudomonadati</taxon>
        <taxon>Bacteroidota</taxon>
        <taxon>Cytophagia</taxon>
        <taxon>Cytophagales</taxon>
        <taxon>Flammeovirgaceae</taxon>
        <taxon>Sediminitomix</taxon>
    </lineage>
</organism>
<keyword evidence="5" id="KW-1185">Reference proteome</keyword>
<accession>A0A315ZDP1</accession>
<evidence type="ECO:0000313" key="5">
    <source>
        <dbReference type="Proteomes" id="UP000245535"/>
    </source>
</evidence>
<name>A0A315ZDP1_SEDFL</name>
<keyword evidence="2" id="KW-0175">Coiled coil</keyword>
<keyword evidence="1" id="KW-0677">Repeat</keyword>
<dbReference type="RefSeq" id="WP_109617650.1">
    <property type="nucleotide sequence ID" value="NZ_QGDO01000002.1"/>
</dbReference>
<dbReference type="PANTHER" id="PTHR43215">
    <property type="entry name" value="RADIAL SPOKE HEAD 1 HOMOLOG"/>
    <property type="match status" value="1"/>
</dbReference>
<keyword evidence="3" id="KW-0812">Transmembrane</keyword>
<sequence length="286" mass="32786">MKKKSFIYIALIVLGLISVTLNIVLINEKNDAVENLKGEIEYLQLRATADSYLIIDEYDSALTIYAKADSLKPELEMFLYDSTLLAQKKSEHKKPVVINTVKLDNTKGLVTKLKTQNNNQKSTIEELSTNLDSLSSALDGEKANLNYANTHVENLRAELDVALQAYQYTTFFNIDDVEIKYIGRMVNGKAKGYGYAILDRKGFYEGEWRNNEMHGTGIYHWMNGDYYKGDFREGRREGNGTYYFKSGEKYVGEWENNLRHGKGEMIDSKGKILLSGNWEEDKYKKK</sequence>
<dbReference type="EMBL" id="QGDO01000002">
    <property type="protein sequence ID" value="PWJ43253.1"/>
    <property type="molecule type" value="Genomic_DNA"/>
</dbReference>
<dbReference type="OrthoDB" id="1173761at2"/>
<dbReference type="FunFam" id="2.20.110.10:FF:000002">
    <property type="entry name" value="Phosphatidylinositol 4-phosphate 5-kinase 8"/>
    <property type="match status" value="1"/>
</dbReference>
<dbReference type="Gene3D" id="2.20.110.10">
    <property type="entry name" value="Histone H3 K4-specific methyltransferase SET7/9 N-terminal domain"/>
    <property type="match status" value="2"/>
</dbReference>
<reference evidence="4 5" key="1">
    <citation type="submission" date="2018-03" db="EMBL/GenBank/DDBJ databases">
        <title>Genomic Encyclopedia of Archaeal and Bacterial Type Strains, Phase II (KMG-II): from individual species to whole genera.</title>
        <authorList>
            <person name="Goeker M."/>
        </authorList>
    </citation>
    <scope>NUCLEOTIDE SEQUENCE [LARGE SCALE GENOMIC DNA]</scope>
    <source>
        <strain evidence="4 5">DSM 28229</strain>
    </source>
</reference>
<dbReference type="SUPFAM" id="SSF82185">
    <property type="entry name" value="Histone H3 K4-specific methyltransferase SET7/9 N-terminal domain"/>
    <property type="match status" value="1"/>
</dbReference>
<evidence type="ECO:0000313" key="4">
    <source>
        <dbReference type="EMBL" id="PWJ43253.1"/>
    </source>
</evidence>
<proteinExistence type="predicted"/>